<protein>
    <submittedName>
        <fullName evidence="1">AlNc14C534G12077 protein</fullName>
    </submittedName>
</protein>
<accession>F0X0Y9</accession>
<gene>
    <name evidence="1" type="primary">AlNc14C534G12077</name>
    <name evidence="1" type="ORF">ALNC14_135790</name>
</gene>
<name>F0X0Y9_9STRA</name>
<organism evidence="1">
    <name type="scientific">Albugo laibachii Nc14</name>
    <dbReference type="NCBI Taxonomy" id="890382"/>
    <lineage>
        <taxon>Eukaryota</taxon>
        <taxon>Sar</taxon>
        <taxon>Stramenopiles</taxon>
        <taxon>Oomycota</taxon>
        <taxon>Peronosporomycetes</taxon>
        <taxon>Albuginales</taxon>
        <taxon>Albuginaceae</taxon>
        <taxon>Albugo</taxon>
    </lineage>
</organism>
<sequence>MSVLPYKAPSFMKSVFLQICAFQAFCRSDFSHTKEYIPLEAVEISENHKESAIALPAEKTDLLWMVNIITIAKGRKVTHEKFVHIEGVPSIETARCLTSGTSSCFIVDLIKWMIGAATDSKMDESVILQSHESNDFHAQIHDHLMLTTDVFLALLGITRDAKSMLTLEWNDSDGPRLYMKPVTTSESKLAKQRKLLFPCGEYVYEHMPEINIRLTSDDETMYQFTSREYIVEIPIKKEDFTGSPRKIRDEKRDSKVTAEQMCSLAIRPSEDTDQNKWIIGATFAKRYTMEVILSDQSGILEFKLMSKKKLDQ</sequence>
<dbReference type="EMBL" id="FR824565">
    <property type="protein sequence ID" value="CCA27435.1"/>
    <property type="molecule type" value="Genomic_DNA"/>
</dbReference>
<reference evidence="1" key="1">
    <citation type="journal article" date="2011" name="PLoS Biol.">
        <title>Gene gain and loss during evolution of obligate parasitism in the white rust pathogen of Arabidopsis thaliana.</title>
        <authorList>
            <person name="Kemen E."/>
            <person name="Gardiner A."/>
            <person name="Schultz-Larsen T."/>
            <person name="Kemen A.C."/>
            <person name="Balmuth A.L."/>
            <person name="Robert-Seilaniantz A."/>
            <person name="Bailey K."/>
            <person name="Holub E."/>
            <person name="Studholme D.J."/>
            <person name="Maclean D."/>
            <person name="Jones J.D."/>
        </authorList>
    </citation>
    <scope>NUCLEOTIDE SEQUENCE</scope>
</reference>
<proteinExistence type="predicted"/>
<dbReference type="AlphaFoldDB" id="F0X0Y9"/>
<reference evidence="1" key="2">
    <citation type="submission" date="2011-02" db="EMBL/GenBank/DDBJ databases">
        <authorList>
            <person name="MacLean D."/>
        </authorList>
    </citation>
    <scope>NUCLEOTIDE SEQUENCE</scope>
</reference>
<dbReference type="HOGENOM" id="CLU_763791_0_0_1"/>
<evidence type="ECO:0000313" key="1">
    <source>
        <dbReference type="EMBL" id="CCA27435.1"/>
    </source>
</evidence>